<sequence>MIPFSLRAVLRPRLSLASSGSYEVDENDDGVTEVFIASAGTEVCERACEARG</sequence>
<accession>A0A5D2M9P5</accession>
<evidence type="ECO:0000313" key="1">
    <source>
        <dbReference type="EMBL" id="TYH88141.1"/>
    </source>
</evidence>
<dbReference type="Proteomes" id="UP000322667">
    <property type="component" value="Chromosome D01"/>
</dbReference>
<dbReference type="EMBL" id="CM017623">
    <property type="protein sequence ID" value="TYH88141.1"/>
    <property type="molecule type" value="Genomic_DNA"/>
</dbReference>
<reference evidence="1 2" key="1">
    <citation type="submission" date="2019-07" db="EMBL/GenBank/DDBJ databases">
        <title>WGS assembly of Gossypium tomentosum.</title>
        <authorList>
            <person name="Chen Z.J."/>
            <person name="Sreedasyam A."/>
            <person name="Ando A."/>
            <person name="Song Q."/>
            <person name="De L."/>
            <person name="Hulse-Kemp A."/>
            <person name="Ding M."/>
            <person name="Ye W."/>
            <person name="Kirkbride R."/>
            <person name="Jenkins J."/>
            <person name="Plott C."/>
            <person name="Lovell J."/>
            <person name="Lin Y.-M."/>
            <person name="Vaughn R."/>
            <person name="Liu B."/>
            <person name="Li W."/>
            <person name="Simpson S."/>
            <person name="Scheffler B."/>
            <person name="Saski C."/>
            <person name="Grover C."/>
            <person name="Hu G."/>
            <person name="Conover J."/>
            <person name="Carlson J."/>
            <person name="Shu S."/>
            <person name="Boston L."/>
            <person name="Williams M."/>
            <person name="Peterson D."/>
            <person name="Mcgee K."/>
            <person name="Jones D."/>
            <person name="Wendel J."/>
            <person name="Stelly D."/>
            <person name="Grimwood J."/>
            <person name="Schmutz J."/>
        </authorList>
    </citation>
    <scope>NUCLEOTIDE SEQUENCE [LARGE SCALE GENOMIC DNA]</scope>
    <source>
        <strain evidence="1">7179.01</strain>
    </source>
</reference>
<dbReference type="AlphaFoldDB" id="A0A5D2M9P5"/>
<keyword evidence="2" id="KW-1185">Reference proteome</keyword>
<evidence type="ECO:0000313" key="2">
    <source>
        <dbReference type="Proteomes" id="UP000322667"/>
    </source>
</evidence>
<gene>
    <name evidence="1" type="ORF">ES332_D01G167500v1</name>
</gene>
<proteinExistence type="predicted"/>
<organism evidence="1 2">
    <name type="scientific">Gossypium tomentosum</name>
    <name type="common">Hawaiian cotton</name>
    <name type="synonym">Gossypium sandvicense</name>
    <dbReference type="NCBI Taxonomy" id="34277"/>
    <lineage>
        <taxon>Eukaryota</taxon>
        <taxon>Viridiplantae</taxon>
        <taxon>Streptophyta</taxon>
        <taxon>Embryophyta</taxon>
        <taxon>Tracheophyta</taxon>
        <taxon>Spermatophyta</taxon>
        <taxon>Magnoliopsida</taxon>
        <taxon>eudicotyledons</taxon>
        <taxon>Gunneridae</taxon>
        <taxon>Pentapetalae</taxon>
        <taxon>rosids</taxon>
        <taxon>malvids</taxon>
        <taxon>Malvales</taxon>
        <taxon>Malvaceae</taxon>
        <taxon>Malvoideae</taxon>
        <taxon>Gossypium</taxon>
    </lineage>
</organism>
<name>A0A5D2M9P5_GOSTO</name>
<protein>
    <submittedName>
        <fullName evidence="1">Uncharacterized protein</fullName>
    </submittedName>
</protein>